<proteinExistence type="predicted"/>
<dbReference type="GO" id="GO:0002953">
    <property type="term" value="F:5'-deoxynucleotidase activity"/>
    <property type="evidence" value="ECO:0007669"/>
    <property type="project" value="InterPro"/>
</dbReference>
<dbReference type="SUPFAM" id="SSF109604">
    <property type="entry name" value="HD-domain/PDEase-like"/>
    <property type="match status" value="1"/>
</dbReference>
<dbReference type="Proteomes" id="UP000176774">
    <property type="component" value="Unassembled WGS sequence"/>
</dbReference>
<dbReference type="InterPro" id="IPR039356">
    <property type="entry name" value="YfbR/HDDC2"/>
</dbReference>
<dbReference type="InterPro" id="IPR006674">
    <property type="entry name" value="HD_domain"/>
</dbReference>
<dbReference type="GO" id="GO:0005737">
    <property type="term" value="C:cytoplasm"/>
    <property type="evidence" value="ECO:0007669"/>
    <property type="project" value="TreeGrafter"/>
</dbReference>
<gene>
    <name evidence="4" type="ORF">A2908_03145</name>
</gene>
<dbReference type="Gene3D" id="1.10.3210.10">
    <property type="entry name" value="Hypothetical protein af1432"/>
    <property type="match status" value="1"/>
</dbReference>
<dbReference type="Pfam" id="PF13023">
    <property type="entry name" value="HD_3"/>
    <property type="match status" value="1"/>
</dbReference>
<organism evidence="4 5">
    <name type="scientific">Candidatus Staskawiczbacteria bacterium RIFCSPLOWO2_01_FULL_38_12b</name>
    <dbReference type="NCBI Taxonomy" id="1802214"/>
    <lineage>
        <taxon>Bacteria</taxon>
        <taxon>Candidatus Staskawicziibacteriota</taxon>
    </lineage>
</organism>
<dbReference type="AlphaFoldDB" id="A0A1G2ICW3"/>
<dbReference type="STRING" id="1802214.A2908_03145"/>
<dbReference type="PANTHER" id="PTHR11845:SF13">
    <property type="entry name" value="5'-DEOXYNUCLEOTIDASE HDDC2"/>
    <property type="match status" value="1"/>
</dbReference>
<name>A0A1G2ICW3_9BACT</name>
<sequence length="154" mass="18566">MLIDEYKFKLDANKVIRYALVHDLPEVYAGDISMYANYSQKSKEKKEAQSIKKLVKEFPKQKSLWKDLHEYEKKKDDESKFVYLIEKLEPILAVLLSEKDHWVKRKVTWEDFLERKQRKIKNLDTIAQFLNQDLMGYLKKNKKKFHKSKSRLVP</sequence>
<reference evidence="4 5" key="1">
    <citation type="journal article" date="2016" name="Nat. Commun.">
        <title>Thousands of microbial genomes shed light on interconnected biogeochemical processes in an aquifer system.</title>
        <authorList>
            <person name="Anantharaman K."/>
            <person name="Brown C.T."/>
            <person name="Hug L.A."/>
            <person name="Sharon I."/>
            <person name="Castelle C.J."/>
            <person name="Probst A.J."/>
            <person name="Thomas B.C."/>
            <person name="Singh A."/>
            <person name="Wilkins M.J."/>
            <person name="Karaoz U."/>
            <person name="Brodie E.L."/>
            <person name="Williams K.H."/>
            <person name="Hubbard S.S."/>
            <person name="Banfield J.F."/>
        </authorList>
    </citation>
    <scope>NUCLEOTIDE SEQUENCE [LARGE SCALE GENOMIC DNA]</scope>
</reference>
<protein>
    <recommendedName>
        <fullName evidence="3">HD domain-containing protein</fullName>
    </recommendedName>
</protein>
<dbReference type="PANTHER" id="PTHR11845">
    <property type="entry name" value="5'-DEOXYNUCLEOTIDASE HDDC2"/>
    <property type="match status" value="1"/>
</dbReference>
<keyword evidence="2" id="KW-0378">Hydrolase</keyword>
<evidence type="ECO:0000259" key="3">
    <source>
        <dbReference type="Pfam" id="PF13023"/>
    </source>
</evidence>
<keyword evidence="1" id="KW-0479">Metal-binding</keyword>
<evidence type="ECO:0000256" key="2">
    <source>
        <dbReference type="ARBA" id="ARBA00022801"/>
    </source>
</evidence>
<dbReference type="EMBL" id="MHPA01000027">
    <property type="protein sequence ID" value="OGZ72411.1"/>
    <property type="molecule type" value="Genomic_DNA"/>
</dbReference>
<dbReference type="GO" id="GO:0046872">
    <property type="term" value="F:metal ion binding"/>
    <property type="evidence" value="ECO:0007669"/>
    <property type="project" value="UniProtKB-KW"/>
</dbReference>
<comment type="caution">
    <text evidence="4">The sequence shown here is derived from an EMBL/GenBank/DDBJ whole genome shotgun (WGS) entry which is preliminary data.</text>
</comment>
<feature type="domain" description="HD" evidence="3">
    <location>
        <begin position="4"/>
        <end position="121"/>
    </location>
</feature>
<accession>A0A1G2ICW3</accession>
<evidence type="ECO:0000256" key="1">
    <source>
        <dbReference type="ARBA" id="ARBA00022723"/>
    </source>
</evidence>
<evidence type="ECO:0000313" key="4">
    <source>
        <dbReference type="EMBL" id="OGZ72411.1"/>
    </source>
</evidence>
<evidence type="ECO:0000313" key="5">
    <source>
        <dbReference type="Proteomes" id="UP000176774"/>
    </source>
</evidence>